<feature type="domain" description="Rod shape-determining protein MreC beta-barrel core" evidence="6">
    <location>
        <begin position="97"/>
        <end position="234"/>
    </location>
</feature>
<accession>A0A1H0BB29</accession>
<dbReference type="PANTHER" id="PTHR34138">
    <property type="entry name" value="CELL SHAPE-DETERMINING PROTEIN MREC"/>
    <property type="match status" value="1"/>
</dbReference>
<evidence type="ECO:0000259" key="6">
    <source>
        <dbReference type="Pfam" id="PF04085"/>
    </source>
</evidence>
<sequence>MGSTGLEIVGVGLRPIDYIFEQVEDFWTSYIYLVGVKQENDFLKKNLEQLQVENLALKNQLTYLHQFFTIFKLRPFPQYKYTGARIIGKKLGLSGLLESVIINKGYRDGLKEDLAVFSPKGLIGKIQKLSPHSALILLAIDPNSKVAVISEQSRVPGIIKGEGYGKLGTLLYVPQSSKLKRGELLLTSGTDEIFPPGLPVARVESIRNTDLSLFLKIKVSFEVDPYLQNVVLVMLK</sequence>
<dbReference type="GO" id="GO:0008360">
    <property type="term" value="P:regulation of cell shape"/>
    <property type="evidence" value="ECO:0007669"/>
    <property type="project" value="UniProtKB-KW"/>
</dbReference>
<evidence type="ECO:0000256" key="2">
    <source>
        <dbReference type="ARBA" id="ARBA00013855"/>
    </source>
</evidence>
<keyword evidence="5" id="KW-0175">Coiled coil</keyword>
<dbReference type="AlphaFoldDB" id="A0A1H0BB29"/>
<dbReference type="InterPro" id="IPR042175">
    <property type="entry name" value="Cell/Rod_MreC_2"/>
</dbReference>
<protein>
    <recommendedName>
        <fullName evidence="2">Cell shape-determining protein MreC</fullName>
    </recommendedName>
    <alternativeName>
        <fullName evidence="4">Cell shape protein MreC</fullName>
    </alternativeName>
</protein>
<dbReference type="PANTHER" id="PTHR34138:SF1">
    <property type="entry name" value="CELL SHAPE-DETERMINING PROTEIN MREC"/>
    <property type="match status" value="1"/>
</dbReference>
<evidence type="ECO:0000256" key="3">
    <source>
        <dbReference type="ARBA" id="ARBA00022960"/>
    </source>
</evidence>
<dbReference type="RefSeq" id="WP_159427677.1">
    <property type="nucleotide sequence ID" value="NZ_FNIN01000002.1"/>
</dbReference>
<dbReference type="Proteomes" id="UP000199602">
    <property type="component" value="Unassembled WGS sequence"/>
</dbReference>
<evidence type="ECO:0000313" key="7">
    <source>
        <dbReference type="EMBL" id="SDN42855.1"/>
    </source>
</evidence>
<feature type="coiled-coil region" evidence="5">
    <location>
        <begin position="33"/>
        <end position="60"/>
    </location>
</feature>
<name>A0A1H0BB29_9BACT</name>
<proteinExistence type="inferred from homology"/>
<dbReference type="PIRSF" id="PIRSF038471">
    <property type="entry name" value="MreC"/>
    <property type="match status" value="1"/>
</dbReference>
<dbReference type="Gene3D" id="2.40.10.340">
    <property type="entry name" value="Rod shape-determining protein MreC, domain 1"/>
    <property type="match status" value="1"/>
</dbReference>
<organism evidence="7 8">
    <name type="scientific">Desulfonauticus submarinus</name>
    <dbReference type="NCBI Taxonomy" id="206665"/>
    <lineage>
        <taxon>Bacteria</taxon>
        <taxon>Pseudomonadati</taxon>
        <taxon>Thermodesulfobacteriota</taxon>
        <taxon>Desulfovibrionia</taxon>
        <taxon>Desulfovibrionales</taxon>
        <taxon>Desulfonauticaceae</taxon>
        <taxon>Desulfonauticus</taxon>
    </lineage>
</organism>
<evidence type="ECO:0000256" key="1">
    <source>
        <dbReference type="ARBA" id="ARBA00009369"/>
    </source>
</evidence>
<reference evidence="7 8" key="1">
    <citation type="submission" date="2016-10" db="EMBL/GenBank/DDBJ databases">
        <authorList>
            <person name="de Groot N.N."/>
        </authorList>
    </citation>
    <scope>NUCLEOTIDE SEQUENCE [LARGE SCALE GENOMIC DNA]</scope>
    <source>
        <strain evidence="7 8">DSM 15269</strain>
    </source>
</reference>
<dbReference type="STRING" id="206665.SAMN04488516_102107"/>
<keyword evidence="8" id="KW-1185">Reference proteome</keyword>
<dbReference type="InterPro" id="IPR007221">
    <property type="entry name" value="MreC"/>
</dbReference>
<comment type="similarity">
    <text evidence="1">Belongs to the MreC family.</text>
</comment>
<evidence type="ECO:0000313" key="8">
    <source>
        <dbReference type="Proteomes" id="UP000199602"/>
    </source>
</evidence>
<gene>
    <name evidence="7" type="ORF">SAMN04488516_102107</name>
</gene>
<evidence type="ECO:0000256" key="4">
    <source>
        <dbReference type="ARBA" id="ARBA00032089"/>
    </source>
</evidence>
<dbReference type="InterPro" id="IPR055342">
    <property type="entry name" value="MreC_beta-barrel_core"/>
</dbReference>
<keyword evidence="3" id="KW-0133">Cell shape</keyword>
<dbReference type="Pfam" id="PF04085">
    <property type="entry name" value="MreC"/>
    <property type="match status" value="1"/>
</dbReference>
<evidence type="ECO:0000256" key="5">
    <source>
        <dbReference type="SAM" id="Coils"/>
    </source>
</evidence>
<dbReference type="InterPro" id="IPR042177">
    <property type="entry name" value="Cell/Rod_1"/>
</dbReference>
<dbReference type="GO" id="GO:0005886">
    <property type="term" value="C:plasma membrane"/>
    <property type="evidence" value="ECO:0007669"/>
    <property type="project" value="TreeGrafter"/>
</dbReference>
<dbReference type="EMBL" id="FNIN01000002">
    <property type="protein sequence ID" value="SDN42855.1"/>
    <property type="molecule type" value="Genomic_DNA"/>
</dbReference>
<dbReference type="Gene3D" id="2.40.10.350">
    <property type="entry name" value="Rod shape-determining protein MreC, domain 2"/>
    <property type="match status" value="1"/>
</dbReference>
<dbReference type="OrthoDB" id="9808025at2"/>